<protein>
    <submittedName>
        <fullName evidence="10">Alpha-ketoglutarate-dependent dioxygenase AlkB</fullName>
    </submittedName>
</protein>
<comment type="cofactor">
    <cofactor evidence="1">
        <name>Fe(2+)</name>
        <dbReference type="ChEBI" id="CHEBI:29033"/>
    </cofactor>
</comment>
<dbReference type="Proteomes" id="UP000186868">
    <property type="component" value="Unassembled WGS sequence"/>
</dbReference>
<dbReference type="GO" id="GO:0032451">
    <property type="term" value="F:demethylase activity"/>
    <property type="evidence" value="ECO:0007669"/>
    <property type="project" value="UniProtKB-ARBA"/>
</dbReference>
<comment type="caution">
    <text evidence="10">The sequence shown here is derived from an EMBL/GenBank/DDBJ whole genome shotgun (WGS) entry which is preliminary data.</text>
</comment>
<keyword evidence="2" id="KW-0479">Metal-binding</keyword>
<evidence type="ECO:0000313" key="11">
    <source>
        <dbReference type="Proteomes" id="UP000186868"/>
    </source>
</evidence>
<feature type="domain" description="Fe2OG dioxygenase" evidence="9">
    <location>
        <begin position="98"/>
        <end position="196"/>
    </location>
</feature>
<dbReference type="RefSeq" id="WP_073597857.1">
    <property type="nucleotide sequence ID" value="NZ_MRCB01000001.1"/>
</dbReference>
<dbReference type="SUPFAM" id="SSF51197">
    <property type="entry name" value="Clavaminate synthase-like"/>
    <property type="match status" value="1"/>
</dbReference>
<evidence type="ECO:0000259" key="9">
    <source>
        <dbReference type="PROSITE" id="PS51471"/>
    </source>
</evidence>
<evidence type="ECO:0000256" key="2">
    <source>
        <dbReference type="ARBA" id="ARBA00022723"/>
    </source>
</evidence>
<keyword evidence="8" id="KW-0234">DNA repair</keyword>
<keyword evidence="5 10" id="KW-0223">Dioxygenase</keyword>
<keyword evidence="4" id="KW-0460">Magnesium</keyword>
<proteinExistence type="predicted"/>
<evidence type="ECO:0000256" key="6">
    <source>
        <dbReference type="ARBA" id="ARBA00023002"/>
    </source>
</evidence>
<dbReference type="GO" id="GO:0046872">
    <property type="term" value="F:metal ion binding"/>
    <property type="evidence" value="ECO:0007669"/>
    <property type="project" value="UniProtKB-KW"/>
</dbReference>
<dbReference type="FunFam" id="2.60.120.590:FF:000004">
    <property type="entry name" value="DNA oxidative demethylase ALKBH2"/>
    <property type="match status" value="1"/>
</dbReference>
<reference evidence="10 11" key="1">
    <citation type="submission" date="2016-11" db="EMBL/GenBank/DDBJ databases">
        <title>Draft Genome Sequences of Nine Cyanobacterial Strains from Diverse Habitats.</title>
        <authorList>
            <person name="Zhu T."/>
            <person name="Hou S."/>
            <person name="Lu X."/>
            <person name="Hess W.R."/>
        </authorList>
    </citation>
    <scope>NUCLEOTIDE SEQUENCE [LARGE SCALE GENOMIC DNA]</scope>
    <source>
        <strain evidence="10 11">NIES-593</strain>
    </source>
</reference>
<dbReference type="GO" id="GO:0051213">
    <property type="term" value="F:dioxygenase activity"/>
    <property type="evidence" value="ECO:0007669"/>
    <property type="project" value="UniProtKB-KW"/>
</dbReference>
<dbReference type="Pfam" id="PF13532">
    <property type="entry name" value="2OG-FeII_Oxy_2"/>
    <property type="match status" value="1"/>
</dbReference>
<dbReference type="PANTHER" id="PTHR31212">
    <property type="entry name" value="ALPHA-KETOGLUTARATE-DEPENDENT DIOXYGENASE ALKB HOMOLOG 3"/>
    <property type="match status" value="1"/>
</dbReference>
<evidence type="ECO:0000313" key="10">
    <source>
        <dbReference type="EMBL" id="OKH26723.1"/>
    </source>
</evidence>
<dbReference type="GO" id="GO:0140097">
    <property type="term" value="F:catalytic activity, acting on DNA"/>
    <property type="evidence" value="ECO:0007669"/>
    <property type="project" value="UniProtKB-ARBA"/>
</dbReference>
<dbReference type="STRING" id="1921803.NIES593_01345"/>
<evidence type="ECO:0000256" key="4">
    <source>
        <dbReference type="ARBA" id="ARBA00022842"/>
    </source>
</evidence>
<organism evidence="10 11">
    <name type="scientific">Hydrococcus rivularis NIES-593</name>
    <dbReference type="NCBI Taxonomy" id="1921803"/>
    <lineage>
        <taxon>Bacteria</taxon>
        <taxon>Bacillati</taxon>
        <taxon>Cyanobacteriota</taxon>
        <taxon>Cyanophyceae</taxon>
        <taxon>Pleurocapsales</taxon>
        <taxon>Hydrococcaceae</taxon>
        <taxon>Hydrococcus</taxon>
    </lineage>
</organism>
<dbReference type="AlphaFoldDB" id="A0A1U7HT00"/>
<dbReference type="OrthoDB" id="190276at2"/>
<keyword evidence="3" id="KW-0227">DNA damage</keyword>
<dbReference type="GO" id="GO:0016787">
    <property type="term" value="F:hydrolase activity"/>
    <property type="evidence" value="ECO:0007669"/>
    <property type="project" value="UniProtKB-ARBA"/>
</dbReference>
<dbReference type="InterPro" id="IPR005123">
    <property type="entry name" value="Oxoglu/Fe-dep_dioxygenase_dom"/>
</dbReference>
<keyword evidence="6" id="KW-0560">Oxidoreductase</keyword>
<dbReference type="InterPro" id="IPR037151">
    <property type="entry name" value="AlkB-like_sf"/>
</dbReference>
<dbReference type="EMBL" id="MRCB01000001">
    <property type="protein sequence ID" value="OKH26723.1"/>
    <property type="molecule type" value="Genomic_DNA"/>
</dbReference>
<dbReference type="PANTHER" id="PTHR31212:SF4">
    <property type="entry name" value="ALPHA-KETOGLUTARATE-DEPENDENT DIOXYGENASE ALKB HOMOLOG 3"/>
    <property type="match status" value="1"/>
</dbReference>
<evidence type="ECO:0000256" key="8">
    <source>
        <dbReference type="ARBA" id="ARBA00023204"/>
    </source>
</evidence>
<accession>A0A1U7HT00</accession>
<dbReference type="Gene3D" id="2.60.120.590">
    <property type="entry name" value="Alpha-ketoglutarate-dependent dioxygenase AlkB-like"/>
    <property type="match status" value="1"/>
</dbReference>
<evidence type="ECO:0000256" key="5">
    <source>
        <dbReference type="ARBA" id="ARBA00022964"/>
    </source>
</evidence>
<dbReference type="PROSITE" id="PS51471">
    <property type="entry name" value="FE2OG_OXY"/>
    <property type="match status" value="1"/>
</dbReference>
<keyword evidence="7" id="KW-0408">Iron</keyword>
<name>A0A1U7HT00_9CYAN</name>
<dbReference type="GO" id="GO:0006307">
    <property type="term" value="P:DNA alkylation repair"/>
    <property type="evidence" value="ECO:0007669"/>
    <property type="project" value="InterPro"/>
</dbReference>
<dbReference type="InterPro" id="IPR027450">
    <property type="entry name" value="AlkB-like"/>
</dbReference>
<sequence length="196" mass="22857">MKLQATKEKLILENADVVIWRGLFNRDESKRFFGELYHAIAWKHEAIKFFGKQVLQPRLTAYYGEKPYPYSGIIMQPLPWIDPLLEIKSKIEPIANTKFNAVLLNLYRDGSDRMGWHSDDERELAPGSAIGSVSFGATRRFMFRRRDNRKIKIDLELADGDFLVMQGETQLFWQHQVPKTAKKIGARINLTFRVIR</sequence>
<evidence type="ECO:0000256" key="7">
    <source>
        <dbReference type="ARBA" id="ARBA00023004"/>
    </source>
</evidence>
<evidence type="ECO:0000256" key="3">
    <source>
        <dbReference type="ARBA" id="ARBA00022763"/>
    </source>
</evidence>
<dbReference type="InterPro" id="IPR032854">
    <property type="entry name" value="ALKBH3"/>
</dbReference>
<dbReference type="GO" id="GO:0016705">
    <property type="term" value="F:oxidoreductase activity, acting on paired donors, with incorporation or reduction of molecular oxygen"/>
    <property type="evidence" value="ECO:0007669"/>
    <property type="project" value="UniProtKB-ARBA"/>
</dbReference>
<gene>
    <name evidence="10" type="ORF">NIES593_01345</name>
</gene>
<keyword evidence="11" id="KW-1185">Reference proteome</keyword>
<evidence type="ECO:0000256" key="1">
    <source>
        <dbReference type="ARBA" id="ARBA00001954"/>
    </source>
</evidence>